<evidence type="ECO:0000313" key="3">
    <source>
        <dbReference type="Proteomes" id="UP000285906"/>
    </source>
</evidence>
<dbReference type="AlphaFoldDB" id="A0A420DAP4"/>
<reference evidence="1" key="1">
    <citation type="journal article" date="2014" name="Int. J. Syst. Evol. Microbiol.">
        <title>Complete genome of a new Firmicutes species belonging to the dominant human colonic microbiota ('Ruminococcus bicirculans') reveals two chromosomes and a selective capacity to utilize plant glucans.</title>
        <authorList>
            <consortium name="NISC Comparative Sequencing Program"/>
            <person name="Wegmann U."/>
            <person name="Louis P."/>
            <person name="Goesmann A."/>
            <person name="Henrissat B."/>
            <person name="Duncan S.H."/>
            <person name="Flint H.J."/>
        </authorList>
    </citation>
    <scope>NUCLEOTIDE SEQUENCE</scope>
    <source>
        <strain evidence="1">CCM 8490</strain>
    </source>
</reference>
<proteinExistence type="predicted"/>
<reference evidence="2 3" key="2">
    <citation type="submission" date="2018-09" db="EMBL/GenBank/DDBJ databases">
        <title>Genomic Encyclopedia of Archaeal and Bacterial Type Strains, Phase II (KMG-II): from individual species to whole genera.</title>
        <authorList>
            <person name="Goeker M."/>
        </authorList>
    </citation>
    <scope>NUCLEOTIDE SEQUENCE [LARGE SCALE GENOMIC DNA]</scope>
    <source>
        <strain evidence="2 3">DSM 27620</strain>
    </source>
</reference>
<dbReference type="EMBL" id="RAQH01000003">
    <property type="protein sequence ID" value="RKE88263.1"/>
    <property type="molecule type" value="Genomic_DNA"/>
</dbReference>
<gene>
    <name evidence="2" type="ORF">BXY58_1408</name>
    <name evidence="1" type="ORF">GCM10007332_09700</name>
</gene>
<comment type="caution">
    <text evidence="2">The sequence shown here is derived from an EMBL/GenBank/DDBJ whole genome shotgun (WGS) entry which is preliminary data.</text>
</comment>
<protein>
    <submittedName>
        <fullName evidence="2">Uncharacterized protein</fullName>
    </submittedName>
</protein>
<evidence type="ECO:0000313" key="1">
    <source>
        <dbReference type="EMBL" id="GGG50162.1"/>
    </source>
</evidence>
<evidence type="ECO:0000313" key="4">
    <source>
        <dbReference type="Proteomes" id="UP000658202"/>
    </source>
</evidence>
<accession>A0A420DAP4</accession>
<dbReference type="EMBL" id="BMCW01000001">
    <property type="protein sequence ID" value="GGG50162.1"/>
    <property type="molecule type" value="Genomic_DNA"/>
</dbReference>
<reference evidence="4" key="3">
    <citation type="journal article" date="2019" name="Int. J. Syst. Evol. Microbiol.">
        <title>The Global Catalogue of Microorganisms (GCM) 10K type strain sequencing project: providing services to taxonomists for standard genome sequencing and annotation.</title>
        <authorList>
            <consortium name="The Broad Institute Genomics Platform"/>
            <consortium name="The Broad Institute Genome Sequencing Center for Infectious Disease"/>
            <person name="Wu L."/>
            <person name="Ma J."/>
        </authorList>
    </citation>
    <scope>NUCLEOTIDE SEQUENCE [LARGE SCALE GENOMIC DNA]</scope>
    <source>
        <strain evidence="4">CCM 8490</strain>
    </source>
</reference>
<organism evidence="2 3">
    <name type="scientific">Epilithonimonas arachidiradicis</name>
    <dbReference type="NCBI Taxonomy" id="1617282"/>
    <lineage>
        <taxon>Bacteria</taxon>
        <taxon>Pseudomonadati</taxon>
        <taxon>Bacteroidota</taxon>
        <taxon>Flavobacteriia</taxon>
        <taxon>Flavobacteriales</taxon>
        <taxon>Weeksellaceae</taxon>
        <taxon>Chryseobacterium group</taxon>
        <taxon>Epilithonimonas</taxon>
    </lineage>
</organism>
<sequence>MDYSFIVTNEKITIPDNVIFFQVRDLITFPLDIDGFEIEFFIEEFENNQDDNLILNLLRKINLIDKNFIVGHSSDFSGVTMEEYQAGFKNGKLIPETVYLNDSEQYKSKYDKAFSIMNYNPKFVRKFTNFITAQIEFDRDRKNLK</sequence>
<dbReference type="Proteomes" id="UP000658202">
    <property type="component" value="Unassembled WGS sequence"/>
</dbReference>
<dbReference type="RefSeq" id="WP_120213057.1">
    <property type="nucleotide sequence ID" value="NZ_BMCW01000001.1"/>
</dbReference>
<evidence type="ECO:0000313" key="2">
    <source>
        <dbReference type="EMBL" id="RKE88263.1"/>
    </source>
</evidence>
<name>A0A420DAP4_9FLAO</name>
<reference evidence="1" key="4">
    <citation type="submission" date="2024-05" db="EMBL/GenBank/DDBJ databases">
        <authorList>
            <person name="Sun Q."/>
            <person name="Sedlacek I."/>
        </authorList>
    </citation>
    <scope>NUCLEOTIDE SEQUENCE</scope>
    <source>
        <strain evidence="1">CCM 8490</strain>
    </source>
</reference>
<dbReference type="Proteomes" id="UP000285906">
    <property type="component" value="Unassembled WGS sequence"/>
</dbReference>
<keyword evidence="4" id="KW-1185">Reference proteome</keyword>